<feature type="non-terminal residue" evidence="1">
    <location>
        <position position="1"/>
    </location>
</feature>
<accession>X0XAB5</accession>
<organism evidence="1">
    <name type="scientific">marine sediment metagenome</name>
    <dbReference type="NCBI Taxonomy" id="412755"/>
    <lineage>
        <taxon>unclassified sequences</taxon>
        <taxon>metagenomes</taxon>
        <taxon>ecological metagenomes</taxon>
    </lineage>
</organism>
<name>X0XAB5_9ZZZZ</name>
<protein>
    <submittedName>
        <fullName evidence="1">Uncharacterized protein</fullName>
    </submittedName>
</protein>
<dbReference type="AlphaFoldDB" id="X0XAB5"/>
<proteinExistence type="predicted"/>
<evidence type="ECO:0000313" key="1">
    <source>
        <dbReference type="EMBL" id="GAG33608.1"/>
    </source>
</evidence>
<reference evidence="1" key="1">
    <citation type="journal article" date="2014" name="Front. Microbiol.">
        <title>High frequency of phylogenetically diverse reductive dehalogenase-homologous genes in deep subseafloor sedimentary metagenomes.</title>
        <authorList>
            <person name="Kawai M."/>
            <person name="Futagami T."/>
            <person name="Toyoda A."/>
            <person name="Takaki Y."/>
            <person name="Nishi S."/>
            <person name="Hori S."/>
            <person name="Arai W."/>
            <person name="Tsubouchi T."/>
            <person name="Morono Y."/>
            <person name="Uchiyama I."/>
            <person name="Ito T."/>
            <person name="Fujiyama A."/>
            <person name="Inagaki F."/>
            <person name="Takami H."/>
        </authorList>
    </citation>
    <scope>NUCLEOTIDE SEQUENCE</scope>
    <source>
        <strain evidence="1">Expedition CK06-06</strain>
    </source>
</reference>
<dbReference type="EMBL" id="BARS01045515">
    <property type="protein sequence ID" value="GAG33608.1"/>
    <property type="molecule type" value="Genomic_DNA"/>
</dbReference>
<sequence>SYSGSVRIAAELPDGWKTDSNQYDLELEAGQAEKMSFTLTTPDYDLHFWDYRDVDLPFRCTYREIEAVSRVPIRVFPVSSSVYAVGIEKNIMFGYPGMHLIAVHDQTKFENASDEAVMDQYFNIKSSRIFVTTQVDF</sequence>
<gene>
    <name evidence="1" type="ORF">S01H1_68628</name>
</gene>
<comment type="caution">
    <text evidence="1">The sequence shown here is derived from an EMBL/GenBank/DDBJ whole genome shotgun (WGS) entry which is preliminary data.</text>
</comment>